<dbReference type="PROSITE" id="PS51379">
    <property type="entry name" value="4FE4S_FER_2"/>
    <property type="match status" value="2"/>
</dbReference>
<keyword evidence="7" id="KW-1185">Reference proteome</keyword>
<keyword evidence="1" id="KW-0004">4Fe-4S</keyword>
<comment type="caution">
    <text evidence="6">The sequence shown here is derived from an EMBL/GenBank/DDBJ whole genome shotgun (WGS) entry which is preliminary data.</text>
</comment>
<dbReference type="Proteomes" id="UP001596052">
    <property type="component" value="Unassembled WGS sequence"/>
</dbReference>
<dbReference type="InterPro" id="IPR050572">
    <property type="entry name" value="Fe-S_Ferredoxin"/>
</dbReference>
<evidence type="ECO:0000256" key="4">
    <source>
        <dbReference type="ARBA" id="ARBA00023014"/>
    </source>
</evidence>
<protein>
    <submittedName>
        <fullName evidence="6">Ferredoxin family protein</fullName>
    </submittedName>
</protein>
<gene>
    <name evidence="6" type="ORF">ACFQDI_13255</name>
</gene>
<evidence type="ECO:0000256" key="3">
    <source>
        <dbReference type="ARBA" id="ARBA00023004"/>
    </source>
</evidence>
<dbReference type="InterPro" id="IPR017896">
    <property type="entry name" value="4Fe4S_Fe-S-bd"/>
</dbReference>
<dbReference type="RefSeq" id="WP_377167283.1">
    <property type="nucleotide sequence ID" value="NZ_JBHSMQ010000004.1"/>
</dbReference>
<dbReference type="EMBL" id="JBHSMQ010000004">
    <property type="protein sequence ID" value="MFC5455826.1"/>
    <property type="molecule type" value="Genomic_DNA"/>
</dbReference>
<organism evidence="6 7">
    <name type="scientific">Prosthecobacter fluviatilis</name>
    <dbReference type="NCBI Taxonomy" id="445931"/>
    <lineage>
        <taxon>Bacteria</taxon>
        <taxon>Pseudomonadati</taxon>
        <taxon>Verrucomicrobiota</taxon>
        <taxon>Verrucomicrobiia</taxon>
        <taxon>Verrucomicrobiales</taxon>
        <taxon>Verrucomicrobiaceae</taxon>
        <taxon>Prosthecobacter</taxon>
    </lineage>
</organism>
<evidence type="ECO:0000256" key="2">
    <source>
        <dbReference type="ARBA" id="ARBA00022723"/>
    </source>
</evidence>
<evidence type="ECO:0000259" key="5">
    <source>
        <dbReference type="PROSITE" id="PS51379"/>
    </source>
</evidence>
<proteinExistence type="predicted"/>
<dbReference type="PANTHER" id="PTHR43687">
    <property type="entry name" value="ADENYLYLSULFATE REDUCTASE, BETA SUBUNIT"/>
    <property type="match status" value="1"/>
</dbReference>
<accession>A0ABW0KT84</accession>
<evidence type="ECO:0000313" key="7">
    <source>
        <dbReference type="Proteomes" id="UP001596052"/>
    </source>
</evidence>
<name>A0ABW0KT84_9BACT</name>
<sequence length="281" mass="30509">MITHTHRPLRVVLYEGNGSIQLPAESRAKVMMALLDKGYTVTRSGLGASAMPHDDRSLLVLGAFEGKAPALEDATGQISIDTRDITGLEPDAIVALVDKSRGEKTMNEPGKWKPWFPVIDYSRCTNCMQCLSFCLFDVYGVSEDNKIQVQNNDNCKTNCPACSRVCPEVAIMFPKYQAGPINGDEINEQEAGREKIKVDISSLLGGDIYSALKDRSAAAKSRFSKERSPDKALDERKKCLTKLVGDGFIPADVLASLPSTEEILKKAEIAKAKAAAALAAQ</sequence>
<feature type="domain" description="4Fe-4S ferredoxin-type" evidence="5">
    <location>
        <begin position="145"/>
        <end position="176"/>
    </location>
</feature>
<reference evidence="7" key="1">
    <citation type="journal article" date="2019" name="Int. J. Syst. Evol. Microbiol.">
        <title>The Global Catalogue of Microorganisms (GCM) 10K type strain sequencing project: providing services to taxonomists for standard genome sequencing and annotation.</title>
        <authorList>
            <consortium name="The Broad Institute Genomics Platform"/>
            <consortium name="The Broad Institute Genome Sequencing Center for Infectious Disease"/>
            <person name="Wu L."/>
            <person name="Ma J."/>
        </authorList>
    </citation>
    <scope>NUCLEOTIDE SEQUENCE [LARGE SCALE GENOMIC DNA]</scope>
    <source>
        <strain evidence="7">CGMCC 4.1469</strain>
    </source>
</reference>
<evidence type="ECO:0000313" key="6">
    <source>
        <dbReference type="EMBL" id="MFC5455826.1"/>
    </source>
</evidence>
<keyword evidence="4" id="KW-0411">Iron-sulfur</keyword>
<evidence type="ECO:0000256" key="1">
    <source>
        <dbReference type="ARBA" id="ARBA00022485"/>
    </source>
</evidence>
<dbReference type="Gene3D" id="3.30.70.20">
    <property type="match status" value="1"/>
</dbReference>
<dbReference type="SUPFAM" id="SSF54862">
    <property type="entry name" value="4Fe-4S ferredoxins"/>
    <property type="match status" value="1"/>
</dbReference>
<keyword evidence="3" id="KW-0408">Iron</keyword>
<dbReference type="PANTHER" id="PTHR43687:SF1">
    <property type="entry name" value="FERREDOXIN III"/>
    <property type="match status" value="1"/>
</dbReference>
<keyword evidence="2" id="KW-0479">Metal-binding</keyword>
<feature type="domain" description="4Fe-4S ferredoxin-type" evidence="5">
    <location>
        <begin position="115"/>
        <end position="144"/>
    </location>
</feature>